<proteinExistence type="predicted"/>
<comment type="caution">
    <text evidence="1">The sequence shown here is derived from an EMBL/GenBank/DDBJ whole genome shotgun (WGS) entry which is preliminary data.</text>
</comment>
<dbReference type="RefSeq" id="WP_303381419.1">
    <property type="nucleotide sequence ID" value="NZ_BAABLN010000022.1"/>
</dbReference>
<sequence>MLVRYFAAAAASAGTEQEEVAAHAAMTRSELQQVLTTLHPVAPPGEKTLAQVLPQCSWLVNGVRHKDQGAAIVPAATVDVLPPFAGG</sequence>
<reference evidence="2" key="1">
    <citation type="journal article" date="2019" name="Int. J. Syst. Evol. Microbiol.">
        <title>The Global Catalogue of Microorganisms (GCM) 10K type strain sequencing project: providing services to taxonomists for standard genome sequencing and annotation.</title>
        <authorList>
            <consortium name="The Broad Institute Genomics Platform"/>
            <consortium name="The Broad Institute Genome Sequencing Center for Infectious Disease"/>
            <person name="Wu L."/>
            <person name="Ma J."/>
        </authorList>
    </citation>
    <scope>NUCLEOTIDE SEQUENCE [LARGE SCALE GENOMIC DNA]</scope>
    <source>
        <strain evidence="2">JCM 18958</strain>
    </source>
</reference>
<name>A0ABP8X109_9MICC</name>
<dbReference type="EMBL" id="BAABLN010000022">
    <property type="protein sequence ID" value="GAA4698598.1"/>
    <property type="molecule type" value="Genomic_DNA"/>
</dbReference>
<dbReference type="InterPro" id="IPR016155">
    <property type="entry name" value="Mopterin_synth/thiamin_S_b"/>
</dbReference>
<keyword evidence="2" id="KW-1185">Reference proteome</keyword>
<dbReference type="SUPFAM" id="SSF54285">
    <property type="entry name" value="MoaD/ThiS"/>
    <property type="match status" value="1"/>
</dbReference>
<dbReference type="Gene3D" id="3.10.20.30">
    <property type="match status" value="1"/>
</dbReference>
<accession>A0ABP8X109</accession>
<protein>
    <submittedName>
        <fullName evidence="1">MoaD/ThiS family protein</fullName>
    </submittedName>
</protein>
<dbReference type="Proteomes" id="UP001501446">
    <property type="component" value="Unassembled WGS sequence"/>
</dbReference>
<gene>
    <name evidence="1" type="ORF">GCM10025781_15850</name>
</gene>
<organism evidence="1 2">
    <name type="scientific">Kocuria gwangalliensis</name>
    <dbReference type="NCBI Taxonomy" id="501592"/>
    <lineage>
        <taxon>Bacteria</taxon>
        <taxon>Bacillati</taxon>
        <taxon>Actinomycetota</taxon>
        <taxon>Actinomycetes</taxon>
        <taxon>Micrococcales</taxon>
        <taxon>Micrococcaceae</taxon>
        <taxon>Kocuria</taxon>
    </lineage>
</organism>
<evidence type="ECO:0000313" key="2">
    <source>
        <dbReference type="Proteomes" id="UP001501446"/>
    </source>
</evidence>
<dbReference type="InterPro" id="IPR012675">
    <property type="entry name" value="Beta-grasp_dom_sf"/>
</dbReference>
<evidence type="ECO:0000313" key="1">
    <source>
        <dbReference type="EMBL" id="GAA4698598.1"/>
    </source>
</evidence>